<organism evidence="1 2">
    <name type="scientific">Tritrichomonas musculus</name>
    <dbReference type="NCBI Taxonomy" id="1915356"/>
    <lineage>
        <taxon>Eukaryota</taxon>
        <taxon>Metamonada</taxon>
        <taxon>Parabasalia</taxon>
        <taxon>Tritrichomonadida</taxon>
        <taxon>Tritrichomonadidae</taxon>
        <taxon>Tritrichomonas</taxon>
    </lineage>
</organism>
<dbReference type="InterPro" id="IPR036770">
    <property type="entry name" value="Ankyrin_rpt-contain_sf"/>
</dbReference>
<proteinExistence type="predicted"/>
<accession>A0ABR2J3J7</accession>
<dbReference type="PANTHER" id="PTHR24159">
    <property type="match status" value="1"/>
</dbReference>
<dbReference type="SUPFAM" id="SSF48403">
    <property type="entry name" value="Ankyrin repeat"/>
    <property type="match status" value="1"/>
</dbReference>
<dbReference type="Proteomes" id="UP001470230">
    <property type="component" value="Unassembled WGS sequence"/>
</dbReference>
<protein>
    <recommendedName>
        <fullName evidence="3">DUF3447 domain-containing protein</fullName>
    </recommendedName>
</protein>
<gene>
    <name evidence="1" type="ORF">M9Y10_007985</name>
</gene>
<comment type="caution">
    <text evidence="1">The sequence shown here is derived from an EMBL/GenBank/DDBJ whole genome shotgun (WGS) entry which is preliminary data.</text>
</comment>
<reference evidence="1 2" key="1">
    <citation type="submission" date="2024-04" db="EMBL/GenBank/DDBJ databases">
        <title>Tritrichomonas musculus Genome.</title>
        <authorList>
            <person name="Alves-Ferreira E."/>
            <person name="Grigg M."/>
            <person name="Lorenzi H."/>
            <person name="Galac M."/>
        </authorList>
    </citation>
    <scope>NUCLEOTIDE SEQUENCE [LARGE SCALE GENOMIC DNA]</scope>
    <source>
        <strain evidence="1 2">EAF2021</strain>
    </source>
</reference>
<evidence type="ECO:0000313" key="1">
    <source>
        <dbReference type="EMBL" id="KAK8872220.1"/>
    </source>
</evidence>
<keyword evidence="2" id="KW-1185">Reference proteome</keyword>
<name>A0ABR2J3J7_9EUKA</name>
<dbReference type="PANTHER" id="PTHR24159:SF5">
    <property type="entry name" value="ANK_REP_REGION DOMAIN-CONTAINING PROTEIN"/>
    <property type="match status" value="1"/>
</dbReference>
<evidence type="ECO:0008006" key="3">
    <source>
        <dbReference type="Google" id="ProtNLM"/>
    </source>
</evidence>
<sequence length="396" mass="47508">MEEKTLIQNIINNMKEIQQKIIGFLEKDNPSENDFIDLKSFLINQQISENKYKLRSLFHLIAKISNNYHHSSHFYSQIDQIIQLYKNEIQQNFSNQEIFNTFKGSKRILLFLFEENILEPNTTIASIITSPKYQKRYYPQYFIPEFKSIFDESQLKQIIDDYERSFRNREVIKYDSESFKQLRKIGENDDYISRLIRDDSIVEFVTYVNQTNYQLSQTIKKSIFETNTFLIKNNPSLIEYAAFFGSIQIFQYLFNNKIRLSSFLWPFAIHGNNPDLIHFLEENQIKLSSQDIKKCLVESIKCHHNEIANYIMSNYLQDIENKQCNINFFSQSLKNHNYILFDIEFDEKMNNFCKFITENDENMDYNLLFDLCQHDYLSFVEIFLNIKNLNINMKTI</sequence>
<evidence type="ECO:0000313" key="2">
    <source>
        <dbReference type="Proteomes" id="UP001470230"/>
    </source>
</evidence>
<dbReference type="EMBL" id="JAPFFF010000013">
    <property type="protein sequence ID" value="KAK8872220.1"/>
    <property type="molecule type" value="Genomic_DNA"/>
</dbReference>